<accession>Q73JZ1</accession>
<proteinExistence type="predicted"/>
<dbReference type="KEGG" id="tde:TDE_2548"/>
<dbReference type="AlphaFoldDB" id="Q73JZ1"/>
<dbReference type="Proteomes" id="UP000008212">
    <property type="component" value="Chromosome"/>
</dbReference>
<dbReference type="EMBL" id="AE017226">
    <property type="protein sequence ID" value="AAS13065.1"/>
    <property type="molecule type" value="Genomic_DNA"/>
</dbReference>
<evidence type="ECO:0000313" key="2">
    <source>
        <dbReference type="EMBL" id="AAS13065.1"/>
    </source>
</evidence>
<name>Q73JZ1_TREDE</name>
<feature type="transmembrane region" description="Helical" evidence="1">
    <location>
        <begin position="27"/>
        <end position="43"/>
    </location>
</feature>
<evidence type="ECO:0000313" key="3">
    <source>
        <dbReference type="Proteomes" id="UP000008212"/>
    </source>
</evidence>
<keyword evidence="3" id="KW-1185">Reference proteome</keyword>
<keyword evidence="1" id="KW-1133">Transmembrane helix</keyword>
<sequence length="44" mass="5100">MEPPASVPVNEIQTCYCLKPPASCRELFLRIVFLFALLNTLFWK</sequence>
<protein>
    <submittedName>
        <fullName evidence="2">Uncharacterized protein</fullName>
    </submittedName>
</protein>
<gene>
    <name evidence="2" type="ordered locus">TDE_2548</name>
</gene>
<dbReference type="HOGENOM" id="CLU_3223408_0_0_12"/>
<dbReference type="PaxDb" id="243275-TDE_2548"/>
<reference evidence="2 3" key="1">
    <citation type="journal article" date="2004" name="Proc. Natl. Acad. Sci. U.S.A.">
        <title>Comparison of the genome of the oral pathogen Treponema denticola with other spirochete genomes.</title>
        <authorList>
            <person name="Seshadri R."/>
            <person name="Myers G.S."/>
            <person name="Tettelin H."/>
            <person name="Eisen J.A."/>
            <person name="Heidelberg J.F."/>
            <person name="Dodson R.J."/>
            <person name="Davidsen T.M."/>
            <person name="DeBoy R.T."/>
            <person name="Fouts D.E."/>
            <person name="Haft D.H."/>
            <person name="Selengut J."/>
            <person name="Ren Q."/>
            <person name="Brinkac L.M."/>
            <person name="Madupu R."/>
            <person name="Kolonay J."/>
            <person name="Durkin S.A."/>
            <person name="Daugherty S.C."/>
            <person name="Shetty J."/>
            <person name="Shvartsbeyn A."/>
            <person name="Gebregeorgis E."/>
            <person name="Geer K."/>
            <person name="Tsegaye G."/>
            <person name="Malek J."/>
            <person name="Ayodeji B."/>
            <person name="Shatsman S."/>
            <person name="McLeod M.P."/>
            <person name="Smajs D."/>
            <person name="Howell J.K."/>
            <person name="Pal S."/>
            <person name="Amin A."/>
            <person name="Vashisth P."/>
            <person name="McNeill T.Z."/>
            <person name="Xiang Q."/>
            <person name="Sodergren E."/>
            <person name="Baca E."/>
            <person name="Weinstock G.M."/>
            <person name="Norris S.J."/>
            <person name="Fraser C.M."/>
            <person name="Paulsen I.T."/>
        </authorList>
    </citation>
    <scope>NUCLEOTIDE SEQUENCE [LARGE SCALE GENOMIC DNA]</scope>
    <source>
        <strain evidence="3">ATCC 35405 / DSM 14222 / CIP 103919 / JCM 8153 / KCTC 15104</strain>
    </source>
</reference>
<evidence type="ECO:0000256" key="1">
    <source>
        <dbReference type="SAM" id="Phobius"/>
    </source>
</evidence>
<organism evidence="2 3">
    <name type="scientific">Treponema denticola (strain ATCC 35405 / DSM 14222 / CIP 103919 / JCM 8153 / KCTC 15104)</name>
    <dbReference type="NCBI Taxonomy" id="243275"/>
    <lineage>
        <taxon>Bacteria</taxon>
        <taxon>Pseudomonadati</taxon>
        <taxon>Spirochaetota</taxon>
        <taxon>Spirochaetia</taxon>
        <taxon>Spirochaetales</taxon>
        <taxon>Treponemataceae</taxon>
        <taxon>Treponema</taxon>
    </lineage>
</organism>
<keyword evidence="1" id="KW-0472">Membrane</keyword>
<keyword evidence="1" id="KW-0812">Transmembrane</keyword>